<organism evidence="1 2">
    <name type="scientific">Daphnia magna</name>
    <dbReference type="NCBI Taxonomy" id="35525"/>
    <lineage>
        <taxon>Eukaryota</taxon>
        <taxon>Metazoa</taxon>
        <taxon>Ecdysozoa</taxon>
        <taxon>Arthropoda</taxon>
        <taxon>Crustacea</taxon>
        <taxon>Branchiopoda</taxon>
        <taxon>Diplostraca</taxon>
        <taxon>Cladocera</taxon>
        <taxon>Anomopoda</taxon>
        <taxon>Daphniidae</taxon>
        <taxon>Daphnia</taxon>
    </lineage>
</organism>
<accession>A0ABQ9ZLM8</accession>
<comment type="caution">
    <text evidence="1">The sequence shown here is derived from an EMBL/GenBank/DDBJ whole genome shotgun (WGS) entry which is preliminary data.</text>
</comment>
<name>A0ABQ9ZLM8_9CRUS</name>
<evidence type="ECO:0000313" key="2">
    <source>
        <dbReference type="Proteomes" id="UP001234178"/>
    </source>
</evidence>
<sequence>MTTSCTPLHKSINSKYNSLFILNTKVKTHGITKLKLMVSQCIHIEYQYIPCSLHIEKYKLMKYKLMGLCKDVSELGFGFDVVDVYFSFLLSVAHEEEAHIHVLGALMEHWVVNQGNGALIVASQWHGNVRATQL</sequence>
<dbReference type="EMBL" id="JAOYFB010000004">
    <property type="protein sequence ID" value="KAK4013846.1"/>
    <property type="molecule type" value="Genomic_DNA"/>
</dbReference>
<dbReference type="Proteomes" id="UP001234178">
    <property type="component" value="Unassembled WGS sequence"/>
</dbReference>
<evidence type="ECO:0000313" key="1">
    <source>
        <dbReference type="EMBL" id="KAK4013846.1"/>
    </source>
</evidence>
<protein>
    <submittedName>
        <fullName evidence="1">Uncharacterized protein</fullName>
    </submittedName>
</protein>
<gene>
    <name evidence="1" type="ORF">OUZ56_026399</name>
</gene>
<reference evidence="1 2" key="1">
    <citation type="journal article" date="2023" name="Nucleic Acids Res.">
        <title>The hologenome of Daphnia magna reveals possible DNA methylation and microbiome-mediated evolution of the host genome.</title>
        <authorList>
            <person name="Chaturvedi A."/>
            <person name="Li X."/>
            <person name="Dhandapani V."/>
            <person name="Marshall H."/>
            <person name="Kissane S."/>
            <person name="Cuenca-Cambronero M."/>
            <person name="Asole G."/>
            <person name="Calvet F."/>
            <person name="Ruiz-Romero M."/>
            <person name="Marangio P."/>
            <person name="Guigo R."/>
            <person name="Rago D."/>
            <person name="Mirbahai L."/>
            <person name="Eastwood N."/>
            <person name="Colbourne J.K."/>
            <person name="Zhou J."/>
            <person name="Mallon E."/>
            <person name="Orsini L."/>
        </authorList>
    </citation>
    <scope>NUCLEOTIDE SEQUENCE [LARGE SCALE GENOMIC DNA]</scope>
    <source>
        <strain evidence="1">LRV0_1</strain>
    </source>
</reference>
<proteinExistence type="predicted"/>
<keyword evidence="2" id="KW-1185">Reference proteome</keyword>